<dbReference type="Gene3D" id="1.10.10.10">
    <property type="entry name" value="Winged helix-like DNA-binding domain superfamily/Winged helix DNA-binding domain"/>
    <property type="match status" value="1"/>
</dbReference>
<dbReference type="PROSITE" id="PS50943">
    <property type="entry name" value="HTH_CROC1"/>
    <property type="match status" value="1"/>
</dbReference>
<evidence type="ECO:0000259" key="1">
    <source>
        <dbReference type="PROSITE" id="PS50943"/>
    </source>
</evidence>
<reference evidence="2 3" key="1">
    <citation type="journal article" date="2017" name="Int. J. Syst. Evol. Microbiol.">
        <title>Mucilaginibacterpsychrotolerans sp. nov., isolated from peatlands.</title>
        <authorList>
            <person name="Deng Y."/>
            <person name="Shen L."/>
            <person name="Xu B."/>
            <person name="Liu Y."/>
            <person name="Gu Z."/>
            <person name="Liu H."/>
            <person name="Zhou Y."/>
        </authorList>
    </citation>
    <scope>NUCLEOTIDE SEQUENCE [LARGE SCALE GENOMIC DNA]</scope>
    <source>
        <strain evidence="2 3">NH7-4</strain>
    </source>
</reference>
<dbReference type="InterPro" id="IPR010982">
    <property type="entry name" value="Lambda_DNA-bd_dom_sf"/>
</dbReference>
<name>A0A4Y8S908_9SPHI</name>
<feature type="domain" description="HTH cro/C1-type" evidence="1">
    <location>
        <begin position="150"/>
        <end position="204"/>
    </location>
</feature>
<proteinExistence type="predicted"/>
<evidence type="ECO:0000313" key="3">
    <source>
        <dbReference type="Proteomes" id="UP000297540"/>
    </source>
</evidence>
<keyword evidence="3" id="KW-1185">Reference proteome</keyword>
<dbReference type="InterPro" id="IPR036390">
    <property type="entry name" value="WH_DNA-bd_sf"/>
</dbReference>
<evidence type="ECO:0000313" key="2">
    <source>
        <dbReference type="EMBL" id="TFF34836.1"/>
    </source>
</evidence>
<protein>
    <submittedName>
        <fullName evidence="2">Helix-turn-helix domain-containing protein</fullName>
    </submittedName>
</protein>
<dbReference type="InterPro" id="IPR036388">
    <property type="entry name" value="WH-like_DNA-bd_sf"/>
</dbReference>
<sequence>MGQLFLMLPNTTIYPMSLLHAHFSEIDTQISAFARAIALPIRVFILRMIAENGNCLTKQAVYASNLNAKTINKHIQELRGLGIIKVRNVRAEATYCIDEKLFEQMSVNFSHFFDNNLLLPPMPTGISATAEDGPQTKPDLSHYPHFGAYIKEHRLELNLSQATLAEKIVIDRALLSRIECGKKALNAQQLPLLAKALYLSLDDTQHAFAQLPPPN</sequence>
<dbReference type="SUPFAM" id="SSF46785">
    <property type="entry name" value="Winged helix' DNA-binding domain"/>
    <property type="match status" value="1"/>
</dbReference>
<dbReference type="CDD" id="cd00093">
    <property type="entry name" value="HTH_XRE"/>
    <property type="match status" value="1"/>
</dbReference>
<comment type="caution">
    <text evidence="2">The sequence shown here is derived from an EMBL/GenBank/DDBJ whole genome shotgun (WGS) entry which is preliminary data.</text>
</comment>
<dbReference type="EMBL" id="SOZE01000026">
    <property type="protein sequence ID" value="TFF34836.1"/>
    <property type="molecule type" value="Genomic_DNA"/>
</dbReference>
<dbReference type="Proteomes" id="UP000297540">
    <property type="component" value="Unassembled WGS sequence"/>
</dbReference>
<dbReference type="Pfam" id="PF01381">
    <property type="entry name" value="HTH_3"/>
    <property type="match status" value="1"/>
</dbReference>
<dbReference type="GO" id="GO:0003677">
    <property type="term" value="F:DNA binding"/>
    <property type="evidence" value="ECO:0007669"/>
    <property type="project" value="InterPro"/>
</dbReference>
<gene>
    <name evidence="2" type="ORF">E2R66_20865</name>
</gene>
<dbReference type="SUPFAM" id="SSF47413">
    <property type="entry name" value="lambda repressor-like DNA-binding domains"/>
    <property type="match status" value="1"/>
</dbReference>
<accession>A0A4Y8S908</accession>
<dbReference type="InterPro" id="IPR001387">
    <property type="entry name" value="Cro/C1-type_HTH"/>
</dbReference>
<organism evidence="2 3">
    <name type="scientific">Mucilaginibacter psychrotolerans</name>
    <dbReference type="NCBI Taxonomy" id="1524096"/>
    <lineage>
        <taxon>Bacteria</taxon>
        <taxon>Pseudomonadati</taxon>
        <taxon>Bacteroidota</taxon>
        <taxon>Sphingobacteriia</taxon>
        <taxon>Sphingobacteriales</taxon>
        <taxon>Sphingobacteriaceae</taxon>
        <taxon>Mucilaginibacter</taxon>
    </lineage>
</organism>
<dbReference type="SMART" id="SM00530">
    <property type="entry name" value="HTH_XRE"/>
    <property type="match status" value="1"/>
</dbReference>
<dbReference type="AlphaFoldDB" id="A0A4Y8S908"/>
<dbReference type="Gene3D" id="1.10.260.40">
    <property type="entry name" value="lambda repressor-like DNA-binding domains"/>
    <property type="match status" value="1"/>
</dbReference>